<evidence type="ECO:0000313" key="4">
    <source>
        <dbReference type="Proteomes" id="UP001620626"/>
    </source>
</evidence>
<dbReference type="InterPro" id="IPR013854">
    <property type="entry name" value="TF_AP2_C"/>
</dbReference>
<dbReference type="EMBL" id="JBICBT010001251">
    <property type="protein sequence ID" value="KAL3076537.1"/>
    <property type="molecule type" value="Genomic_DNA"/>
</dbReference>
<reference evidence="3 4" key="1">
    <citation type="submission" date="2024-10" db="EMBL/GenBank/DDBJ databases">
        <authorList>
            <person name="Kim D."/>
        </authorList>
    </citation>
    <scope>NUCLEOTIDE SEQUENCE [LARGE SCALE GENOMIC DNA]</scope>
    <source>
        <strain evidence="3">BH-2024</strain>
    </source>
</reference>
<accession>A0ABD2I8L1</accession>
<evidence type="ECO:0000256" key="1">
    <source>
        <dbReference type="SAM" id="SignalP"/>
    </source>
</evidence>
<dbReference type="Pfam" id="PF03299">
    <property type="entry name" value="TF_AP-2"/>
    <property type="match status" value="1"/>
</dbReference>
<gene>
    <name evidence="3" type="ORF">niasHT_035576</name>
</gene>
<comment type="caution">
    <text evidence="3">The sequence shown here is derived from an EMBL/GenBank/DDBJ whole genome shotgun (WGS) entry which is preliminary data.</text>
</comment>
<keyword evidence="1" id="KW-0732">Signal</keyword>
<protein>
    <recommendedName>
        <fullName evidence="2">Transcription factor AP-2 C-terminal domain-containing protein</fullName>
    </recommendedName>
</protein>
<organism evidence="3 4">
    <name type="scientific">Heterodera trifolii</name>
    <dbReference type="NCBI Taxonomy" id="157864"/>
    <lineage>
        <taxon>Eukaryota</taxon>
        <taxon>Metazoa</taxon>
        <taxon>Ecdysozoa</taxon>
        <taxon>Nematoda</taxon>
        <taxon>Chromadorea</taxon>
        <taxon>Rhabditida</taxon>
        <taxon>Tylenchina</taxon>
        <taxon>Tylenchomorpha</taxon>
        <taxon>Tylenchoidea</taxon>
        <taxon>Heteroderidae</taxon>
        <taxon>Heteroderinae</taxon>
        <taxon>Heterodera</taxon>
    </lineage>
</organism>
<keyword evidence="4" id="KW-1185">Reference proteome</keyword>
<dbReference type="AlphaFoldDB" id="A0ABD2I8L1"/>
<evidence type="ECO:0000259" key="2">
    <source>
        <dbReference type="Pfam" id="PF03299"/>
    </source>
</evidence>
<feature type="chain" id="PRO_5044891681" description="Transcription factor AP-2 C-terminal domain-containing protein" evidence="1">
    <location>
        <begin position="20"/>
        <end position="95"/>
    </location>
</feature>
<feature type="domain" description="Transcription factor AP-2 C-terminal" evidence="2">
    <location>
        <begin position="35"/>
        <end position="88"/>
    </location>
</feature>
<proteinExistence type="predicted"/>
<name>A0ABD2I8L1_9BILA</name>
<evidence type="ECO:0000313" key="3">
    <source>
        <dbReference type="EMBL" id="KAL3076537.1"/>
    </source>
</evidence>
<dbReference type="Proteomes" id="UP001620626">
    <property type="component" value="Unassembled WGS sequence"/>
</dbReference>
<feature type="signal peptide" evidence="1">
    <location>
        <begin position="1"/>
        <end position="19"/>
    </location>
</feature>
<sequence>MFKFYALLFLFMIIKQQQAGSVQFESDEPYQTNCSQPGRLPLLSNQKFWVSIGEIQFGLAQQECMNASILGSKWRNTKNMNGGQLLCEQSFVCVC</sequence>